<dbReference type="InterPro" id="IPR003718">
    <property type="entry name" value="OsmC/Ohr_fam"/>
</dbReference>
<keyword evidence="2" id="KW-1185">Reference proteome</keyword>
<dbReference type="RefSeq" id="WP_249865765.1">
    <property type="nucleotide sequence ID" value="NZ_CP027059.1"/>
</dbReference>
<evidence type="ECO:0000313" key="1">
    <source>
        <dbReference type="EMBL" id="UQZ83781.1"/>
    </source>
</evidence>
<dbReference type="Proteomes" id="UP001057134">
    <property type="component" value="Chromosome"/>
</dbReference>
<dbReference type="PANTHER" id="PTHR35368:SF1">
    <property type="entry name" value="HYDROPEROXIDE REDUCTASE"/>
    <property type="match status" value="1"/>
</dbReference>
<name>A0ABY4RMX7_9BACL</name>
<dbReference type="InterPro" id="IPR015946">
    <property type="entry name" value="KH_dom-like_a/b"/>
</dbReference>
<gene>
    <name evidence="1" type="ORF">SK3146_02988</name>
</gene>
<dbReference type="Pfam" id="PF02566">
    <property type="entry name" value="OsmC"/>
    <property type="match status" value="1"/>
</dbReference>
<evidence type="ECO:0000313" key="2">
    <source>
        <dbReference type="Proteomes" id="UP001057134"/>
    </source>
</evidence>
<reference evidence="1" key="2">
    <citation type="journal article" date="2021" name="J Anim Sci Technol">
        <title>Complete genome sequence of Paenibacillus konkukensis sp. nov. SK3146 as a potential probiotic strain.</title>
        <authorList>
            <person name="Jung H.I."/>
            <person name="Park S."/>
            <person name="Niu K.M."/>
            <person name="Lee S.W."/>
            <person name="Kothari D."/>
            <person name="Yi K.J."/>
            <person name="Kim S.K."/>
        </authorList>
    </citation>
    <scope>NUCLEOTIDE SEQUENCE</scope>
    <source>
        <strain evidence="1">SK3146</strain>
    </source>
</reference>
<protein>
    <submittedName>
        <fullName evidence="1">OsmC-like protein</fullName>
    </submittedName>
</protein>
<reference evidence="1" key="1">
    <citation type="submission" date="2018-02" db="EMBL/GenBank/DDBJ databases">
        <authorList>
            <person name="Kim S.-K."/>
            <person name="Jung H.-I."/>
            <person name="Lee S.-W."/>
        </authorList>
    </citation>
    <scope>NUCLEOTIDE SEQUENCE</scope>
    <source>
        <strain evidence="1">SK3146</strain>
    </source>
</reference>
<dbReference type="InterPro" id="IPR052924">
    <property type="entry name" value="OsmC/Ohr_hydroprdx_reductase"/>
</dbReference>
<dbReference type="InterPro" id="IPR036102">
    <property type="entry name" value="OsmC/Ohrsf"/>
</dbReference>
<dbReference type="SUPFAM" id="SSF82784">
    <property type="entry name" value="OsmC-like"/>
    <property type="match status" value="1"/>
</dbReference>
<dbReference type="PANTHER" id="PTHR35368">
    <property type="entry name" value="HYDROPEROXIDE REDUCTASE"/>
    <property type="match status" value="1"/>
</dbReference>
<organism evidence="1 2">
    <name type="scientific">Paenibacillus konkukensis</name>
    <dbReference type="NCBI Taxonomy" id="2020716"/>
    <lineage>
        <taxon>Bacteria</taxon>
        <taxon>Bacillati</taxon>
        <taxon>Bacillota</taxon>
        <taxon>Bacilli</taxon>
        <taxon>Bacillales</taxon>
        <taxon>Paenibacillaceae</taxon>
        <taxon>Paenibacillus</taxon>
    </lineage>
</organism>
<proteinExistence type="predicted"/>
<accession>A0ABY4RMX7</accession>
<sequence>MSTLNEYLLQKREASIARREKAQNDPNLQPNRFGAKVRAKGRSGVREIRIRDFQIISDSPADFAGYDLGPSSPELQLGVLGSCLTHITLIQAAERGVKLESLEVEVTGQQHPLAGRPGYEDIPIYPHNIEYKLTIVSPEPQETIDQLHEAVEKACPVLNLLANPQIITGEVILTAPEAKQAQEA</sequence>
<dbReference type="EMBL" id="CP027059">
    <property type="protein sequence ID" value="UQZ83781.1"/>
    <property type="molecule type" value="Genomic_DNA"/>
</dbReference>
<dbReference type="Gene3D" id="3.30.300.20">
    <property type="match status" value="1"/>
</dbReference>